<dbReference type="RefSeq" id="WP_173769460.1">
    <property type="nucleotide sequence ID" value="NZ_JAAITS010000009.1"/>
</dbReference>
<protein>
    <submittedName>
        <fullName evidence="1">Uncharacterized protein</fullName>
    </submittedName>
</protein>
<reference evidence="1 2" key="1">
    <citation type="journal article" date="2020" name="Cell Host Microbe">
        <title>Functional and Genomic Variation between Human-Derived Isolates of Lachnospiraceae Reveals Inter- and Intra-Species Diversity.</title>
        <authorList>
            <person name="Sorbara M.T."/>
            <person name="Littmann E.R."/>
            <person name="Fontana E."/>
            <person name="Moody T.U."/>
            <person name="Kohout C.E."/>
            <person name="Gjonbalaj M."/>
            <person name="Eaton V."/>
            <person name="Seok R."/>
            <person name="Leiner I.M."/>
            <person name="Pamer E.G."/>
        </authorList>
    </citation>
    <scope>NUCLEOTIDE SEQUENCE [LARGE SCALE GENOMIC DNA]</scope>
    <source>
        <strain evidence="1 2">MSK.17.74</strain>
    </source>
</reference>
<sequence length="155" mass="18029">MEREATEEMLRYTAEVCGKYREIKMLAEEAEAAWKQSLALMAESKYPSEKEMYEREAAEELEKYESARSWMKLVNATVSKVKEEKARLVLKQNCLEGATMKAVLVDKKAEIYMSRSTATRYKKKGLAELSCRLVPLQSRLEELEKNIYKNEPVWS</sequence>
<accession>A0ABX2H659</accession>
<dbReference type="Proteomes" id="UP001644719">
    <property type="component" value="Unassembled WGS sequence"/>
</dbReference>
<name>A0ABX2H659_9FIRM</name>
<comment type="caution">
    <text evidence="1">The sequence shown here is derived from an EMBL/GenBank/DDBJ whole genome shotgun (WGS) entry which is preliminary data.</text>
</comment>
<keyword evidence="2" id="KW-1185">Reference proteome</keyword>
<evidence type="ECO:0000313" key="1">
    <source>
        <dbReference type="EMBL" id="NSG84735.1"/>
    </source>
</evidence>
<evidence type="ECO:0000313" key="2">
    <source>
        <dbReference type="Proteomes" id="UP001644719"/>
    </source>
</evidence>
<proteinExistence type="predicted"/>
<dbReference type="EMBL" id="JAAITS010000009">
    <property type="protein sequence ID" value="NSG84735.1"/>
    <property type="molecule type" value="Genomic_DNA"/>
</dbReference>
<gene>
    <name evidence="1" type="ORF">G5B17_04650</name>
</gene>
<organism evidence="1 2">
    <name type="scientific">Blautia faecis</name>
    <dbReference type="NCBI Taxonomy" id="871665"/>
    <lineage>
        <taxon>Bacteria</taxon>
        <taxon>Bacillati</taxon>
        <taxon>Bacillota</taxon>
        <taxon>Clostridia</taxon>
        <taxon>Lachnospirales</taxon>
        <taxon>Lachnospiraceae</taxon>
        <taxon>Blautia</taxon>
    </lineage>
</organism>